<keyword evidence="2" id="KW-0732">Signal</keyword>
<organism evidence="3 4">
    <name type="scientific">Eiseniibacteriota bacterium</name>
    <dbReference type="NCBI Taxonomy" id="2212470"/>
    <lineage>
        <taxon>Bacteria</taxon>
        <taxon>Candidatus Eiseniibacteriota</taxon>
    </lineage>
</organism>
<keyword evidence="1" id="KW-0175">Coiled coil</keyword>
<comment type="caution">
    <text evidence="3">The sequence shown here is derived from an EMBL/GenBank/DDBJ whole genome shotgun (WGS) entry which is preliminary data.</text>
</comment>
<evidence type="ECO:0000313" key="3">
    <source>
        <dbReference type="EMBL" id="MBM3318078.1"/>
    </source>
</evidence>
<proteinExistence type="predicted"/>
<gene>
    <name evidence="3" type="ORF">FJY75_09530</name>
</gene>
<feature type="chain" id="PRO_5037887469" description="DUF4398 domain-containing protein" evidence="2">
    <location>
        <begin position="23"/>
        <end position="203"/>
    </location>
</feature>
<protein>
    <recommendedName>
        <fullName evidence="5">DUF4398 domain-containing protein</fullName>
    </recommendedName>
</protein>
<evidence type="ECO:0000313" key="4">
    <source>
        <dbReference type="Proteomes" id="UP000748308"/>
    </source>
</evidence>
<feature type="coiled-coil region" evidence="1">
    <location>
        <begin position="52"/>
        <end position="162"/>
    </location>
</feature>
<feature type="signal peptide" evidence="2">
    <location>
        <begin position="1"/>
        <end position="22"/>
    </location>
</feature>
<accession>A0A938BP86</accession>
<dbReference type="AlphaFoldDB" id="A0A938BP86"/>
<name>A0A938BP86_UNCEI</name>
<evidence type="ECO:0008006" key="5">
    <source>
        <dbReference type="Google" id="ProtNLM"/>
    </source>
</evidence>
<dbReference type="EMBL" id="VGIY01000256">
    <property type="protein sequence ID" value="MBM3318078.1"/>
    <property type="molecule type" value="Genomic_DNA"/>
</dbReference>
<evidence type="ECO:0000256" key="1">
    <source>
        <dbReference type="SAM" id="Coils"/>
    </source>
</evidence>
<evidence type="ECO:0000256" key="2">
    <source>
        <dbReference type="SAM" id="SignalP"/>
    </source>
</evidence>
<dbReference type="Proteomes" id="UP000748308">
    <property type="component" value="Unassembled WGS sequence"/>
</dbReference>
<dbReference type="PROSITE" id="PS51257">
    <property type="entry name" value="PROKAR_LIPOPROTEIN"/>
    <property type="match status" value="1"/>
</dbReference>
<reference evidence="3" key="1">
    <citation type="submission" date="2019-03" db="EMBL/GenBank/DDBJ databases">
        <title>Lake Tanganyika Metagenome-Assembled Genomes (MAGs).</title>
        <authorList>
            <person name="Tran P."/>
        </authorList>
    </citation>
    <scope>NUCLEOTIDE SEQUENCE</scope>
    <source>
        <strain evidence="3">M_DeepCast_400m_m2_100</strain>
    </source>
</reference>
<sequence length="203" mass="21675">MKTRLWSVCALVLSLAFFSGCAKPPAEAIEAARQALESAKAAQASEYAPRSLANAETAKSTLEAELKAQEDKFALFRSYKKATEMATAAKAAADQTVQDANTAKEQARRESEALIGQVRAAIDEAKQMLASAPRGKGSQMDIKALEADIASTEASLAEVERTYGEGAYLRAKAKAQATLQSVNNIKSTITAAIEMRKQAMGQR</sequence>